<evidence type="ECO:0000313" key="2">
    <source>
        <dbReference type="EMBL" id="GAV07380.1"/>
    </source>
</evidence>
<comment type="caution">
    <text evidence="2">The sequence shown here is derived from an EMBL/GenBank/DDBJ whole genome shotgun (WGS) entry which is preliminary data.</text>
</comment>
<evidence type="ECO:0008006" key="4">
    <source>
        <dbReference type="Google" id="ProtNLM"/>
    </source>
</evidence>
<dbReference type="EMBL" id="BDGG01000015">
    <property type="protein sequence ID" value="GAV07380.1"/>
    <property type="molecule type" value="Genomic_DNA"/>
</dbReference>
<proteinExistence type="predicted"/>
<dbReference type="PANTHER" id="PTHR13071:SF4">
    <property type="entry name" value="SMALL RIBOSOMAL SUBUNIT PROTEIN MS22"/>
    <property type="match status" value="1"/>
</dbReference>
<keyword evidence="3" id="KW-1185">Reference proteome</keyword>
<name>A0A1D1W1D0_RAMVA</name>
<dbReference type="GO" id="GO:0003735">
    <property type="term" value="F:structural constituent of ribosome"/>
    <property type="evidence" value="ECO:0007669"/>
    <property type="project" value="TreeGrafter"/>
</dbReference>
<dbReference type="AlphaFoldDB" id="A0A1D1W1D0"/>
<protein>
    <recommendedName>
        <fullName evidence="4">28S ribosomal protein S22, mitochondrial</fullName>
    </recommendedName>
</protein>
<dbReference type="PANTHER" id="PTHR13071">
    <property type="entry name" value="MITOCHONDRIAL 28S RIBOSOMAL PROTEIN S22"/>
    <property type="match status" value="1"/>
</dbReference>
<dbReference type="Proteomes" id="UP000186922">
    <property type="component" value="Unassembled WGS sequence"/>
</dbReference>
<feature type="region of interest" description="Disordered" evidence="1">
    <location>
        <begin position="363"/>
        <end position="382"/>
    </location>
</feature>
<feature type="region of interest" description="Disordered" evidence="1">
    <location>
        <begin position="45"/>
        <end position="70"/>
    </location>
</feature>
<dbReference type="InterPro" id="IPR019374">
    <property type="entry name" value="Ribosomal_mS22"/>
</dbReference>
<dbReference type="GO" id="GO:0005763">
    <property type="term" value="C:mitochondrial small ribosomal subunit"/>
    <property type="evidence" value="ECO:0007669"/>
    <property type="project" value="TreeGrafter"/>
</dbReference>
<reference evidence="2 3" key="1">
    <citation type="journal article" date="2016" name="Nat. Commun.">
        <title>Extremotolerant tardigrade genome and improved radiotolerance of human cultured cells by tardigrade-unique protein.</title>
        <authorList>
            <person name="Hashimoto T."/>
            <person name="Horikawa D.D."/>
            <person name="Saito Y."/>
            <person name="Kuwahara H."/>
            <person name="Kozuka-Hata H."/>
            <person name="Shin-I T."/>
            <person name="Minakuchi Y."/>
            <person name="Ohishi K."/>
            <person name="Motoyama A."/>
            <person name="Aizu T."/>
            <person name="Enomoto A."/>
            <person name="Kondo K."/>
            <person name="Tanaka S."/>
            <person name="Hara Y."/>
            <person name="Koshikawa S."/>
            <person name="Sagara H."/>
            <person name="Miura T."/>
            <person name="Yokobori S."/>
            <person name="Miyagawa K."/>
            <person name="Suzuki Y."/>
            <person name="Kubo T."/>
            <person name="Oyama M."/>
            <person name="Kohara Y."/>
            <person name="Fujiyama A."/>
            <person name="Arakawa K."/>
            <person name="Katayama T."/>
            <person name="Toyoda A."/>
            <person name="Kunieda T."/>
        </authorList>
    </citation>
    <scope>NUCLEOTIDE SEQUENCE [LARGE SCALE GENOMIC DNA]</scope>
    <source>
        <strain evidence="2 3">YOKOZUNA-1</strain>
    </source>
</reference>
<evidence type="ECO:0000313" key="3">
    <source>
        <dbReference type="Proteomes" id="UP000186922"/>
    </source>
</evidence>
<dbReference type="Pfam" id="PF10245">
    <property type="entry name" value="MRP-S22"/>
    <property type="match status" value="1"/>
</dbReference>
<accession>A0A1D1W1D0</accession>
<gene>
    <name evidence="2" type="primary">RvY_17219-1</name>
    <name evidence="2" type="synonym">RvY_17219.1</name>
    <name evidence="2" type="ORF">RvY_17219</name>
</gene>
<organism evidence="2 3">
    <name type="scientific">Ramazzottius varieornatus</name>
    <name type="common">Water bear</name>
    <name type="synonym">Tardigrade</name>
    <dbReference type="NCBI Taxonomy" id="947166"/>
    <lineage>
        <taxon>Eukaryota</taxon>
        <taxon>Metazoa</taxon>
        <taxon>Ecdysozoa</taxon>
        <taxon>Tardigrada</taxon>
        <taxon>Eutardigrada</taxon>
        <taxon>Parachela</taxon>
        <taxon>Hypsibioidea</taxon>
        <taxon>Ramazzottiidae</taxon>
        <taxon>Ramazzottius</taxon>
    </lineage>
</organism>
<dbReference type="OrthoDB" id="10052321at2759"/>
<evidence type="ECO:0000256" key="1">
    <source>
        <dbReference type="SAM" id="MobiDB-lite"/>
    </source>
</evidence>
<sequence>MAGMASKSVATLSLTFRSLAALRRKHPSPAFSYFHRSFADAPSASDVALSQTNDGTAAAETPPSQPARSSPVELLFIRPDVQQILSRLTGRKMEKILSRRQVKDLRRSEVKLLTEDQLNRIREEKLREMEERLQMPPVLPARQPREQVIVKDPLLENYDAHKHVFMDITYGVKPRNRKGYVRELDGTLRTVTWEELDRLNNTYFPVEGRDIDFPAVYEEANLQAALDKGFHEYLLGRAVVQFEPDNPDYIRVTRMIYEHIDTHRKYDVLDSTRFMGGLVFYLVSQKKADNFLMRLLQNNRMDVVMDLLQLHYILHPEKADAFQKAFDGSEISAVKYYIESEAVRKGNLELAVQAYQETLRQQREAGATESGDSDQAKIRANV</sequence>
<dbReference type="STRING" id="947166.A0A1D1W1D0"/>